<evidence type="ECO:0000256" key="1">
    <source>
        <dbReference type="SAM" id="Phobius"/>
    </source>
</evidence>
<dbReference type="AlphaFoldDB" id="A0A494YWF6"/>
<protein>
    <submittedName>
        <fullName evidence="2">DUF2512 family protein</fullName>
    </submittedName>
</protein>
<proteinExistence type="predicted"/>
<dbReference type="OrthoDB" id="2111682at2"/>
<feature type="transmembrane region" description="Helical" evidence="1">
    <location>
        <begin position="31"/>
        <end position="52"/>
    </location>
</feature>
<feature type="transmembrane region" description="Helical" evidence="1">
    <location>
        <begin position="7"/>
        <end position="25"/>
    </location>
</feature>
<reference evidence="2 3" key="1">
    <citation type="journal article" date="2015" name="Antonie Van Leeuwenhoek">
        <title>Oceanobacillus bengalensis sp. nov., a bacterium isolated from seawater of the Bay of Bengal.</title>
        <authorList>
            <person name="Yongchang O."/>
            <person name="Xiang W."/>
            <person name="Wang G."/>
        </authorList>
    </citation>
    <scope>NUCLEOTIDE SEQUENCE [LARGE SCALE GENOMIC DNA]</scope>
    <source>
        <strain evidence="2 3">MCCC 1K00260</strain>
    </source>
</reference>
<evidence type="ECO:0000313" key="2">
    <source>
        <dbReference type="EMBL" id="RKQ14547.1"/>
    </source>
</evidence>
<feature type="transmembrane region" description="Helical" evidence="1">
    <location>
        <begin position="83"/>
        <end position="105"/>
    </location>
</feature>
<keyword evidence="1" id="KW-0472">Membrane</keyword>
<organism evidence="2 3">
    <name type="scientific">Oceanobacillus bengalensis</name>
    <dbReference type="NCBI Taxonomy" id="1435466"/>
    <lineage>
        <taxon>Bacteria</taxon>
        <taxon>Bacillati</taxon>
        <taxon>Bacillota</taxon>
        <taxon>Bacilli</taxon>
        <taxon>Bacillales</taxon>
        <taxon>Bacillaceae</taxon>
        <taxon>Oceanobacillus</taxon>
    </lineage>
</organism>
<keyword evidence="1" id="KW-1133">Transmembrane helix</keyword>
<name>A0A494YWF6_9BACI</name>
<sequence length="147" mass="16685">MRHVKALGIKLLITATVIYSLLSIFETASLTEMFVISLLVTGIAYVIGDLYLLPKFGNFRATIADFGLSFVSIWLLSTFFIDAAFPVITISLFASFFLAITEALFHAYMLEKVIKTEDANRKKDVLPNFRYQTETSEENHPDYIKKK</sequence>
<dbReference type="InterPro" id="IPR019649">
    <property type="entry name" value="DUF2512"/>
</dbReference>
<evidence type="ECO:0000313" key="3">
    <source>
        <dbReference type="Proteomes" id="UP000281813"/>
    </source>
</evidence>
<dbReference type="Pfam" id="PF10710">
    <property type="entry name" value="DUF2512"/>
    <property type="match status" value="1"/>
</dbReference>
<dbReference type="RefSeq" id="WP_121132487.1">
    <property type="nucleotide sequence ID" value="NZ_JBHUFK010000038.1"/>
</dbReference>
<comment type="caution">
    <text evidence="2">The sequence shown here is derived from an EMBL/GenBank/DDBJ whole genome shotgun (WGS) entry which is preliminary data.</text>
</comment>
<feature type="transmembrane region" description="Helical" evidence="1">
    <location>
        <begin position="59"/>
        <end position="77"/>
    </location>
</feature>
<dbReference type="EMBL" id="RBZO01000020">
    <property type="protein sequence ID" value="RKQ14547.1"/>
    <property type="molecule type" value="Genomic_DNA"/>
</dbReference>
<gene>
    <name evidence="2" type="ORF">D8M05_13020</name>
</gene>
<dbReference type="Proteomes" id="UP000281813">
    <property type="component" value="Unassembled WGS sequence"/>
</dbReference>
<keyword evidence="1" id="KW-0812">Transmembrane</keyword>
<keyword evidence="3" id="KW-1185">Reference proteome</keyword>
<accession>A0A494YWF6</accession>